<feature type="compositionally biased region" description="Basic and acidic residues" evidence="1">
    <location>
        <begin position="20"/>
        <end position="32"/>
    </location>
</feature>
<accession>A0A0E9RU55</accession>
<evidence type="ECO:0000313" key="2">
    <source>
        <dbReference type="EMBL" id="JAH31803.1"/>
    </source>
</evidence>
<sequence>MTLPCTHCNTAESEMQFTRRPPEEAEEPESRT</sequence>
<reference evidence="2" key="1">
    <citation type="submission" date="2014-11" db="EMBL/GenBank/DDBJ databases">
        <authorList>
            <person name="Amaro Gonzalez C."/>
        </authorList>
    </citation>
    <scope>NUCLEOTIDE SEQUENCE</scope>
</reference>
<feature type="region of interest" description="Disordered" evidence="1">
    <location>
        <begin position="1"/>
        <end position="32"/>
    </location>
</feature>
<dbReference type="EMBL" id="GBXM01076774">
    <property type="protein sequence ID" value="JAH31803.1"/>
    <property type="molecule type" value="Transcribed_RNA"/>
</dbReference>
<evidence type="ECO:0000256" key="1">
    <source>
        <dbReference type="SAM" id="MobiDB-lite"/>
    </source>
</evidence>
<proteinExistence type="predicted"/>
<feature type="compositionally biased region" description="Polar residues" evidence="1">
    <location>
        <begin position="7"/>
        <end position="16"/>
    </location>
</feature>
<organism evidence="2">
    <name type="scientific">Anguilla anguilla</name>
    <name type="common">European freshwater eel</name>
    <name type="synonym">Muraena anguilla</name>
    <dbReference type="NCBI Taxonomy" id="7936"/>
    <lineage>
        <taxon>Eukaryota</taxon>
        <taxon>Metazoa</taxon>
        <taxon>Chordata</taxon>
        <taxon>Craniata</taxon>
        <taxon>Vertebrata</taxon>
        <taxon>Euteleostomi</taxon>
        <taxon>Actinopterygii</taxon>
        <taxon>Neopterygii</taxon>
        <taxon>Teleostei</taxon>
        <taxon>Anguilliformes</taxon>
        <taxon>Anguillidae</taxon>
        <taxon>Anguilla</taxon>
    </lineage>
</organism>
<protein>
    <submittedName>
        <fullName evidence="2">Uncharacterized protein</fullName>
    </submittedName>
</protein>
<reference evidence="2" key="2">
    <citation type="journal article" date="2015" name="Fish Shellfish Immunol.">
        <title>Early steps in the European eel (Anguilla anguilla)-Vibrio vulnificus interaction in the gills: Role of the RtxA13 toxin.</title>
        <authorList>
            <person name="Callol A."/>
            <person name="Pajuelo D."/>
            <person name="Ebbesson L."/>
            <person name="Teles M."/>
            <person name="MacKenzie S."/>
            <person name="Amaro C."/>
        </authorList>
    </citation>
    <scope>NUCLEOTIDE SEQUENCE</scope>
</reference>
<dbReference type="AlphaFoldDB" id="A0A0E9RU55"/>
<name>A0A0E9RU55_ANGAN</name>